<gene>
    <name evidence="2" type="ORF">SAMN05421760_10423</name>
</gene>
<dbReference type="EMBL" id="FTOE01000004">
    <property type="protein sequence ID" value="SIS73092.1"/>
    <property type="molecule type" value="Genomic_DNA"/>
</dbReference>
<dbReference type="Gene3D" id="3.40.250.10">
    <property type="entry name" value="Rhodanese-like domain"/>
    <property type="match status" value="1"/>
</dbReference>
<protein>
    <submittedName>
        <fullName evidence="2">Rhodanese-related sulfurtransferase</fullName>
    </submittedName>
</protein>
<keyword evidence="3" id="KW-1185">Reference proteome</keyword>
<keyword evidence="2" id="KW-0808">Transferase</keyword>
<dbReference type="InterPro" id="IPR050229">
    <property type="entry name" value="GlpE_sulfurtransferase"/>
</dbReference>
<dbReference type="Proteomes" id="UP000185999">
    <property type="component" value="Unassembled WGS sequence"/>
</dbReference>
<dbReference type="AlphaFoldDB" id="A0A1N7LGY9"/>
<dbReference type="RefSeq" id="WP_054341650.1">
    <property type="nucleotide sequence ID" value="NZ_FTOE01000004.1"/>
</dbReference>
<feature type="domain" description="Rhodanese" evidence="1">
    <location>
        <begin position="30"/>
        <end position="120"/>
    </location>
</feature>
<evidence type="ECO:0000313" key="2">
    <source>
        <dbReference type="EMBL" id="SIS73092.1"/>
    </source>
</evidence>
<dbReference type="SMART" id="SM00450">
    <property type="entry name" value="RHOD"/>
    <property type="match status" value="1"/>
</dbReference>
<dbReference type="OrthoDB" id="9791096at2"/>
<evidence type="ECO:0000313" key="3">
    <source>
        <dbReference type="Proteomes" id="UP000185999"/>
    </source>
</evidence>
<proteinExistence type="predicted"/>
<dbReference type="STRING" id="619304.SAMN05421760_10423"/>
<dbReference type="CDD" id="cd00158">
    <property type="entry name" value="RHOD"/>
    <property type="match status" value="1"/>
</dbReference>
<dbReference type="PANTHER" id="PTHR43031">
    <property type="entry name" value="FAD-DEPENDENT OXIDOREDUCTASE"/>
    <property type="match status" value="1"/>
</dbReference>
<evidence type="ECO:0000259" key="1">
    <source>
        <dbReference type="PROSITE" id="PS50206"/>
    </source>
</evidence>
<dbReference type="PANTHER" id="PTHR43031:SF1">
    <property type="entry name" value="PYRIDINE NUCLEOTIDE-DISULPHIDE OXIDOREDUCTASE"/>
    <property type="match status" value="1"/>
</dbReference>
<sequence length="121" mass="13082">MAYTEKFQALADHAMSQVQNILPEQVDALLAGGAIALDIRDKEEHDAGHIDGSLNISRGKLEMNVEGLIIDVDAVILCYCNANNRGALSAATLRSMGYANARYIAGGMKAYRERNIITNEG</sequence>
<reference evidence="3" key="1">
    <citation type="submission" date="2017-01" db="EMBL/GenBank/DDBJ databases">
        <authorList>
            <person name="Varghese N."/>
            <person name="Submissions S."/>
        </authorList>
    </citation>
    <scope>NUCLEOTIDE SEQUENCE [LARGE SCALE GENOMIC DNA]</scope>
    <source>
        <strain evidence="3">DSM 22306</strain>
    </source>
</reference>
<dbReference type="Pfam" id="PF00581">
    <property type="entry name" value="Rhodanese"/>
    <property type="match status" value="1"/>
</dbReference>
<dbReference type="PROSITE" id="PS50206">
    <property type="entry name" value="RHODANESE_3"/>
    <property type="match status" value="1"/>
</dbReference>
<organism evidence="2 3">
    <name type="scientific">Neptunomonas antarctica</name>
    <dbReference type="NCBI Taxonomy" id="619304"/>
    <lineage>
        <taxon>Bacteria</taxon>
        <taxon>Pseudomonadati</taxon>
        <taxon>Pseudomonadota</taxon>
        <taxon>Gammaproteobacteria</taxon>
        <taxon>Oceanospirillales</taxon>
        <taxon>Oceanospirillaceae</taxon>
        <taxon>Neptunomonas</taxon>
    </lineage>
</organism>
<dbReference type="SUPFAM" id="SSF52821">
    <property type="entry name" value="Rhodanese/Cell cycle control phosphatase"/>
    <property type="match status" value="1"/>
</dbReference>
<name>A0A1N7LGY9_9GAMM</name>
<dbReference type="InterPro" id="IPR036873">
    <property type="entry name" value="Rhodanese-like_dom_sf"/>
</dbReference>
<accession>A0A1N7LGY9</accession>
<dbReference type="InterPro" id="IPR001763">
    <property type="entry name" value="Rhodanese-like_dom"/>
</dbReference>
<dbReference type="GO" id="GO:0016740">
    <property type="term" value="F:transferase activity"/>
    <property type="evidence" value="ECO:0007669"/>
    <property type="project" value="UniProtKB-KW"/>
</dbReference>